<protein>
    <submittedName>
        <fullName evidence="2">Uncharacterized protein</fullName>
    </submittedName>
</protein>
<proteinExistence type="predicted"/>
<evidence type="ECO:0000313" key="2">
    <source>
        <dbReference type="EMBL" id="POM60236.1"/>
    </source>
</evidence>
<evidence type="ECO:0000313" key="3">
    <source>
        <dbReference type="Proteomes" id="UP000237271"/>
    </source>
</evidence>
<feature type="region of interest" description="Disordered" evidence="1">
    <location>
        <begin position="354"/>
        <end position="380"/>
    </location>
</feature>
<keyword evidence="3" id="KW-1185">Reference proteome</keyword>
<accession>A0A2P4X3X0</accession>
<feature type="compositionally biased region" description="Basic and acidic residues" evidence="1">
    <location>
        <begin position="369"/>
        <end position="380"/>
    </location>
</feature>
<sequence length="380" mass="42240">MFLEKIRAFLGRTSRGAYERALVQNETLFVEGIEAARCVPFASYRIHLKEFTSLQKPVVRSPSCGEYDDPYSDCSGGKNITVQELKETPRRSLEVLFPGSAQSSNQVRAKRQLYSVMDGLKQQTKSTAHDERGCGSTNPGIVHCKVAKKLRTTVVSDLRSQQSSGSLHGAGLRLQRFLWRGIPSPLHRHLVPPLLDDTLDMEVDLSVPIKEGKRSPHTCLSTKLLLSLFFLDPQLRKFVVFEIACTQLRLPVGLNLVVRLPPSCRIGGLEDVWELHGRVDRRVPASALKELRRGLDALSHEVHGYSFHSAYGYGSYGNSSSTVPSYSSYESRGYQPVFHSQAPTPANPVVHETRTQFEEVSSRLGLPPSEKKDSADHGTA</sequence>
<name>A0A2P4X3X0_9STRA</name>
<organism evidence="2 3">
    <name type="scientific">Phytophthora palmivora</name>
    <dbReference type="NCBI Taxonomy" id="4796"/>
    <lineage>
        <taxon>Eukaryota</taxon>
        <taxon>Sar</taxon>
        <taxon>Stramenopiles</taxon>
        <taxon>Oomycota</taxon>
        <taxon>Peronosporomycetes</taxon>
        <taxon>Peronosporales</taxon>
        <taxon>Peronosporaceae</taxon>
        <taxon>Phytophthora</taxon>
    </lineage>
</organism>
<comment type="caution">
    <text evidence="2">The sequence shown here is derived from an EMBL/GenBank/DDBJ whole genome shotgun (WGS) entry which is preliminary data.</text>
</comment>
<gene>
    <name evidence="2" type="ORF">PHPALM_30934</name>
</gene>
<dbReference type="AlphaFoldDB" id="A0A2P4X3X0"/>
<reference evidence="2 3" key="1">
    <citation type="journal article" date="2017" name="Genome Biol. Evol.">
        <title>Phytophthora megakarya and P. palmivora, closely related causal agents of cacao black pod rot, underwent increases in genome sizes and gene numbers by different mechanisms.</title>
        <authorList>
            <person name="Ali S.S."/>
            <person name="Shao J."/>
            <person name="Lary D.J."/>
            <person name="Kronmiller B."/>
            <person name="Shen D."/>
            <person name="Strem M.D."/>
            <person name="Amoako-Attah I."/>
            <person name="Akrofi A.Y."/>
            <person name="Begoude B.A."/>
            <person name="Ten Hoopen G.M."/>
            <person name="Coulibaly K."/>
            <person name="Kebe B.I."/>
            <person name="Melnick R.L."/>
            <person name="Guiltinan M.J."/>
            <person name="Tyler B.M."/>
            <person name="Meinhardt L.W."/>
            <person name="Bailey B.A."/>
        </authorList>
    </citation>
    <scope>NUCLEOTIDE SEQUENCE [LARGE SCALE GENOMIC DNA]</scope>
    <source>
        <strain evidence="3">sbr112.9</strain>
    </source>
</reference>
<dbReference type="EMBL" id="NCKW01016912">
    <property type="protein sequence ID" value="POM60236.1"/>
    <property type="molecule type" value="Genomic_DNA"/>
</dbReference>
<evidence type="ECO:0000256" key="1">
    <source>
        <dbReference type="SAM" id="MobiDB-lite"/>
    </source>
</evidence>
<dbReference type="Proteomes" id="UP000237271">
    <property type="component" value="Unassembled WGS sequence"/>
</dbReference>